<proteinExistence type="predicted"/>
<accession>A0A1M6AYQ8</accession>
<protein>
    <submittedName>
        <fullName evidence="3">Uncharacterized conserved protein, circularly permuted ATPgrasp superfamily</fullName>
    </submittedName>
</protein>
<dbReference type="PANTHER" id="PTHR34595:SF2">
    <property type="entry name" value="BLR2978 PROTEIN"/>
    <property type="match status" value="1"/>
</dbReference>
<dbReference type="Proteomes" id="UP000184512">
    <property type="component" value="Unassembled WGS sequence"/>
</dbReference>
<reference evidence="3 4" key="1">
    <citation type="submission" date="2016-11" db="EMBL/GenBank/DDBJ databases">
        <authorList>
            <person name="Jaros S."/>
            <person name="Januszkiewicz K."/>
            <person name="Wedrychowicz H."/>
        </authorList>
    </citation>
    <scope>NUCLEOTIDE SEQUENCE [LARGE SCALE GENOMIC DNA]</scope>
    <source>
        <strain evidence="3 4">DSM 12906</strain>
    </source>
</reference>
<dbReference type="Pfam" id="PF04168">
    <property type="entry name" value="Alpha-E"/>
    <property type="match status" value="1"/>
</dbReference>
<dbReference type="EMBL" id="FQZG01000005">
    <property type="protein sequence ID" value="SHI41644.1"/>
    <property type="molecule type" value="Genomic_DNA"/>
</dbReference>
<evidence type="ECO:0000259" key="1">
    <source>
        <dbReference type="Pfam" id="PF04168"/>
    </source>
</evidence>
<organism evidence="3 4">
    <name type="scientific">Tessaracoccus bendigoensis DSM 12906</name>
    <dbReference type="NCBI Taxonomy" id="1123357"/>
    <lineage>
        <taxon>Bacteria</taxon>
        <taxon>Bacillati</taxon>
        <taxon>Actinomycetota</taxon>
        <taxon>Actinomycetes</taxon>
        <taxon>Propionibacteriales</taxon>
        <taxon>Propionibacteriaceae</taxon>
        <taxon>Tessaracoccus</taxon>
    </lineage>
</organism>
<dbReference type="Pfam" id="PF14403">
    <property type="entry name" value="CP_ATPgrasp_2"/>
    <property type="match status" value="1"/>
</dbReference>
<dbReference type="SUPFAM" id="SSF56059">
    <property type="entry name" value="Glutathione synthetase ATP-binding domain-like"/>
    <property type="match status" value="1"/>
</dbReference>
<dbReference type="Gene3D" id="3.30.1490.270">
    <property type="match status" value="1"/>
</dbReference>
<dbReference type="InterPro" id="IPR025841">
    <property type="entry name" value="CP_ATPgrasp_2"/>
</dbReference>
<evidence type="ECO:0000259" key="2">
    <source>
        <dbReference type="Pfam" id="PF14403"/>
    </source>
</evidence>
<feature type="domain" description="DUF403" evidence="1">
    <location>
        <begin position="514"/>
        <end position="818"/>
    </location>
</feature>
<dbReference type="Gene3D" id="3.40.50.11290">
    <property type="match status" value="1"/>
</dbReference>
<dbReference type="OrthoDB" id="9803842at2"/>
<name>A0A1M6AYQ8_9ACTN</name>
<evidence type="ECO:0000313" key="4">
    <source>
        <dbReference type="Proteomes" id="UP000184512"/>
    </source>
</evidence>
<sequence>MTRSARLAAVTAEATASTALAAYRAKIDGRDELTAATGLRPEQVLLADAISELGADGLAAARAELALLVRDEGILYGAHGRNWSIDPLPLILTSAEWERLAAGLAQRARVLGMLLADIYGEQRLLASGAVPPQIVWGHQGFLPPASGIPTPREDWLPLVACDLGRDPSGAWTVLGDRTEAPAGAGYAMANRRLTSRVMGELHLNARPARLRSYFAAMRATLQQLAPRRGHTPKGVLLWSGAKAPTAYEQGFIATLLGYALVEAEDLVIRDGQVWIDSPDGRGLVDVILRRVDSGSGDPLEFRGDPGAGVAGLLEATRLGNVVNVNPLGAGVLENPAIVGLLPTLTRQLLGEDLILPSATTWWCGDAVSLSHALANLQGLLIKPIDRGPGPTAIPGWELTAAQRAELSARIKARPWAWCAQEPLPLSTAPVVTGDGLVPRRLALRTFGVQTEGGYQLLPGGLARVATDDGFLLGRGQFTLSKDVWVMDPDDAAETWQSTYDADSLTASRPSQVAPRIADNLVWLGRYAERADSSARLLRRALDLAQDHGHRPGTRGAQVLTAVLEAAERILAVDLGSGEATSARERIRSAVTDGELRGSLAHSVRRLSAAAHEVPDLMSDDIWHVLGRLDELVEGAKSRRDLAGALDAMVASTLALAGINAESLTRDATWAFIDAGMRIERAQRTLALLEHTLGRERAAVVEQQLADAVAEIGESLITKRRLAASGAARRRPGAAVTHLLVADAANPRSVAFQLDRLRGDLLLIGDDTLSDRVERLARTVSDMDVAAAFDEDRARLAAALAGHRVAVRGIADELARTHLTRVGTRRAVVTGWTPAGGRR</sequence>
<dbReference type="AlphaFoldDB" id="A0A1M6AYQ8"/>
<evidence type="ECO:0000313" key="3">
    <source>
        <dbReference type="EMBL" id="SHI41644.1"/>
    </source>
</evidence>
<keyword evidence="4" id="KW-1185">Reference proteome</keyword>
<dbReference type="InterPro" id="IPR007296">
    <property type="entry name" value="DUF403"/>
</dbReference>
<feature type="domain" description="Circularly permuted ATP-grasp type 2" evidence="2">
    <location>
        <begin position="89"/>
        <end position="465"/>
    </location>
</feature>
<dbReference type="PANTHER" id="PTHR34595">
    <property type="entry name" value="BLR5612 PROTEIN"/>
    <property type="match status" value="1"/>
</dbReference>
<gene>
    <name evidence="3" type="ORF">SAMN02745244_00328</name>
</gene>
<dbReference type="InterPro" id="IPR051680">
    <property type="entry name" value="ATP-dep_Glu-Cys_Ligase-2"/>
</dbReference>
<dbReference type="STRING" id="1123357.SAMN02745244_00328"/>